<dbReference type="InterPro" id="IPR000531">
    <property type="entry name" value="Beta-barrel_TonB"/>
</dbReference>
<proteinExistence type="inferred from homology"/>
<evidence type="ECO:0000256" key="11">
    <source>
        <dbReference type="RuleBase" id="RU003357"/>
    </source>
</evidence>
<evidence type="ECO:0000256" key="4">
    <source>
        <dbReference type="ARBA" id="ARBA00022496"/>
    </source>
</evidence>
<dbReference type="PROSITE" id="PS52016">
    <property type="entry name" value="TONB_DEPENDENT_REC_3"/>
    <property type="match status" value="1"/>
</dbReference>
<dbReference type="InterPro" id="IPR012910">
    <property type="entry name" value="Plug_dom"/>
</dbReference>
<dbReference type="InterPro" id="IPR037066">
    <property type="entry name" value="Plug_dom_sf"/>
</dbReference>
<dbReference type="Gene3D" id="3.55.50.30">
    <property type="match status" value="1"/>
</dbReference>
<sequence>MATALAGAAIGFAPVFPVVAAAQSSELRTYNIPAQDLSRALEAFGRQSGKSVLFDPARLIGVRSHALRGKHSPDDALRKLLTSTGLTVRKANANSYVIDALPAPRRAPEPARTSEAPPQAETASVEPAPAEEEAITVTGTRISGFTAPTPVTILGRGELDRKAVSTVSELLDDVPQLRINQNIGKSSEPVGGSNADLRALGTQRTLLLIDGRRVAFTDPAGTIDTNIVPVALISNVEIVTGGASAAYGSDAVAGVVNFILDKNLKGLRLDASYGQTIYDDHHRPAVSGAYGTKLFDDRLQLTLAGDYMRNSGQTAQATRPWGSRGTALLTNPAYTPTNGQPRLIISDNARFTNMTAGGVITRTNSANPNATGPSLAQRLGFAAGTGVQFDRNGNPVPFVYGTNIGGTFMTGGDGGQLTDDGNILPEIERVTAYGGVRFDITDNVTFFTDFLYSRVNVLSDLSPNRDDAGVTIQIDNAFLASPMRDAMTAAGVNSFLLGRMNYEDQTSLFDNKTEVNRFTFGLEGRFGDGWTWDISGQISRNSYESISHYNRINSRWRMGIDSVIDPATNRPVCRALLANPNPTDAQDPYRDIRECVPIDPFGAGSIDQRALDYYRGTSWTRSRQEQDVFAANLSGSPFATWAGDVKVAIGAEYRREKTVLTADDDSAARRWRSINSQPFEGEFDVKEGYAEVVVPLANGSRFADNLELNGAVRYTDYELSGAVTTWKVGVNYSPIPDVRFRATLSRDIRAPNNWELFSRGNQVINGIIDPRDNVARPTLQITAGNPALEPEKADTFTAGVVLQPDFLPGLRASVDYYRIKINQAIATVPSQNIVDFCEDGRTEFCASVIRNPSTGIITQINAAPFNAEALKTSGVDFELQYRTAFLGGDLGLRGLANYVAELSTTSNGTTNDYVGLAGIGAPPQGVPEWRVNLDANYAIGKFKLGIGYRYIDGGNFDTRFNITRLDIADNTVAGRSYVDVSGSYKLTSNIELYGRVENLFNVYPPITPNSIATPTIANSQFFDRRGTFYVVGARLRL</sequence>
<feature type="compositionally biased region" description="Low complexity" evidence="12">
    <location>
        <begin position="102"/>
        <end position="128"/>
    </location>
</feature>
<keyword evidence="15" id="KW-0675">Receptor</keyword>
<keyword evidence="8 10" id="KW-0472">Membrane</keyword>
<dbReference type="OrthoDB" id="7051241at2"/>
<dbReference type="InterPro" id="IPR036942">
    <property type="entry name" value="Beta-barrel_TonB_sf"/>
</dbReference>
<dbReference type="KEGG" id="ssua:FPZ54_12650"/>
<dbReference type="Proteomes" id="UP000318055">
    <property type="component" value="Chromosome"/>
</dbReference>
<keyword evidence="7 11" id="KW-0798">TonB box</keyword>
<dbReference type="SUPFAM" id="SSF56935">
    <property type="entry name" value="Porins"/>
    <property type="match status" value="1"/>
</dbReference>
<evidence type="ECO:0000256" key="9">
    <source>
        <dbReference type="ARBA" id="ARBA00023237"/>
    </source>
</evidence>
<keyword evidence="16" id="KW-1185">Reference proteome</keyword>
<dbReference type="Gene3D" id="2.40.170.20">
    <property type="entry name" value="TonB-dependent receptor, beta-barrel domain"/>
    <property type="match status" value="1"/>
</dbReference>
<protein>
    <submittedName>
        <fullName evidence="15">TonB-dependent receptor</fullName>
    </submittedName>
</protein>
<evidence type="ECO:0000256" key="5">
    <source>
        <dbReference type="ARBA" id="ARBA00022692"/>
    </source>
</evidence>
<keyword evidence="13" id="KW-0732">Signal</keyword>
<evidence type="ECO:0000256" key="6">
    <source>
        <dbReference type="ARBA" id="ARBA00023004"/>
    </source>
</evidence>
<evidence type="ECO:0000256" key="10">
    <source>
        <dbReference type="PROSITE-ProRule" id="PRU01360"/>
    </source>
</evidence>
<dbReference type="Gene3D" id="2.170.130.10">
    <property type="entry name" value="TonB-dependent receptor, plug domain"/>
    <property type="match status" value="1"/>
</dbReference>
<keyword evidence="6" id="KW-0408">Iron</keyword>
<feature type="chain" id="PRO_5021980984" evidence="13">
    <location>
        <begin position="21"/>
        <end position="1037"/>
    </location>
</feature>
<evidence type="ECO:0000256" key="3">
    <source>
        <dbReference type="ARBA" id="ARBA00022452"/>
    </source>
</evidence>
<dbReference type="PANTHER" id="PTHR47234">
    <property type="match status" value="1"/>
</dbReference>
<dbReference type="GO" id="GO:0009279">
    <property type="term" value="C:cell outer membrane"/>
    <property type="evidence" value="ECO:0007669"/>
    <property type="project" value="UniProtKB-SubCell"/>
</dbReference>
<dbReference type="GO" id="GO:0006826">
    <property type="term" value="P:iron ion transport"/>
    <property type="evidence" value="ECO:0007669"/>
    <property type="project" value="UniProtKB-KW"/>
</dbReference>
<dbReference type="EMBL" id="CP042239">
    <property type="protein sequence ID" value="QDX28262.1"/>
    <property type="molecule type" value="Genomic_DNA"/>
</dbReference>
<comment type="similarity">
    <text evidence="10 11">Belongs to the TonB-dependent receptor family.</text>
</comment>
<accession>A0A518RLC9</accession>
<name>A0A518RLC9_9SPHN</name>
<dbReference type="InterPro" id="IPR039426">
    <property type="entry name" value="TonB-dep_rcpt-like"/>
</dbReference>
<keyword evidence="4" id="KW-0406">Ion transport</keyword>
<organism evidence="15 16">
    <name type="scientific">Sphingomonas suaedae</name>
    <dbReference type="NCBI Taxonomy" id="2599297"/>
    <lineage>
        <taxon>Bacteria</taxon>
        <taxon>Pseudomonadati</taxon>
        <taxon>Pseudomonadota</taxon>
        <taxon>Alphaproteobacteria</taxon>
        <taxon>Sphingomonadales</taxon>
        <taxon>Sphingomonadaceae</taxon>
        <taxon>Sphingomonas</taxon>
    </lineage>
</organism>
<evidence type="ECO:0000256" key="7">
    <source>
        <dbReference type="ARBA" id="ARBA00023077"/>
    </source>
</evidence>
<comment type="subcellular location">
    <subcellularLocation>
        <location evidence="1 10">Cell outer membrane</location>
        <topology evidence="1 10">Multi-pass membrane protein</topology>
    </subcellularLocation>
</comment>
<dbReference type="InterPro" id="IPR011662">
    <property type="entry name" value="Secretin/TonB_short_N"/>
</dbReference>
<reference evidence="15 16" key="1">
    <citation type="submission" date="2019-07" db="EMBL/GenBank/DDBJ databases">
        <title>Sphingomonas alkalisoli sp. nov., isolated from rhizosphere soil of Suaedae salsa.</title>
        <authorList>
            <person name="Zhang H."/>
            <person name="Xu L."/>
            <person name="Zhang J.-X."/>
            <person name="Sun J.-Q."/>
        </authorList>
    </citation>
    <scope>NUCLEOTIDE SEQUENCE [LARGE SCALE GENOMIC DNA]</scope>
    <source>
        <strain evidence="15 16">XS-10</strain>
    </source>
</reference>
<dbReference type="Pfam" id="PF07660">
    <property type="entry name" value="STN"/>
    <property type="match status" value="1"/>
</dbReference>
<evidence type="ECO:0000256" key="1">
    <source>
        <dbReference type="ARBA" id="ARBA00004571"/>
    </source>
</evidence>
<evidence type="ECO:0000313" key="16">
    <source>
        <dbReference type="Proteomes" id="UP000318055"/>
    </source>
</evidence>
<evidence type="ECO:0000256" key="13">
    <source>
        <dbReference type="SAM" id="SignalP"/>
    </source>
</evidence>
<feature type="region of interest" description="Disordered" evidence="12">
    <location>
        <begin position="102"/>
        <end position="131"/>
    </location>
</feature>
<evidence type="ECO:0000256" key="8">
    <source>
        <dbReference type="ARBA" id="ARBA00023136"/>
    </source>
</evidence>
<keyword evidence="9 10" id="KW-0998">Cell outer membrane</keyword>
<gene>
    <name evidence="15" type="ORF">FPZ54_12650</name>
</gene>
<keyword evidence="2 10" id="KW-0813">Transport</keyword>
<dbReference type="PANTHER" id="PTHR47234:SF2">
    <property type="entry name" value="TONB-DEPENDENT RECEPTOR"/>
    <property type="match status" value="1"/>
</dbReference>
<evidence type="ECO:0000256" key="12">
    <source>
        <dbReference type="SAM" id="MobiDB-lite"/>
    </source>
</evidence>
<dbReference type="AlphaFoldDB" id="A0A518RLC9"/>
<dbReference type="Pfam" id="PF00593">
    <property type="entry name" value="TonB_dep_Rec_b-barrel"/>
    <property type="match status" value="1"/>
</dbReference>
<evidence type="ECO:0000259" key="14">
    <source>
        <dbReference type="SMART" id="SM00965"/>
    </source>
</evidence>
<evidence type="ECO:0000256" key="2">
    <source>
        <dbReference type="ARBA" id="ARBA00022448"/>
    </source>
</evidence>
<keyword evidence="5 10" id="KW-0812">Transmembrane</keyword>
<keyword evidence="4" id="KW-0410">Iron transport</keyword>
<evidence type="ECO:0000313" key="15">
    <source>
        <dbReference type="EMBL" id="QDX28262.1"/>
    </source>
</evidence>
<keyword evidence="3 10" id="KW-1134">Transmembrane beta strand</keyword>
<feature type="signal peptide" evidence="13">
    <location>
        <begin position="1"/>
        <end position="20"/>
    </location>
</feature>
<feature type="domain" description="Secretin/TonB short N-terminal" evidence="14">
    <location>
        <begin position="50"/>
        <end position="101"/>
    </location>
</feature>
<dbReference type="Pfam" id="PF07715">
    <property type="entry name" value="Plug"/>
    <property type="match status" value="1"/>
</dbReference>
<dbReference type="SMART" id="SM00965">
    <property type="entry name" value="STN"/>
    <property type="match status" value="1"/>
</dbReference>